<organism evidence="2 3">
    <name type="scientific">Dyadobacter luteus</name>
    <dbReference type="NCBI Taxonomy" id="2259619"/>
    <lineage>
        <taxon>Bacteria</taxon>
        <taxon>Pseudomonadati</taxon>
        <taxon>Bacteroidota</taxon>
        <taxon>Cytophagia</taxon>
        <taxon>Cytophagales</taxon>
        <taxon>Spirosomataceae</taxon>
        <taxon>Dyadobacter</taxon>
    </lineage>
</organism>
<evidence type="ECO:0000313" key="2">
    <source>
        <dbReference type="EMBL" id="REA59096.1"/>
    </source>
</evidence>
<keyword evidence="3" id="KW-1185">Reference proteome</keyword>
<sequence length="200" mass="21916">MKHTSLFKKLLFTCLVSVCIIACNSKTQEETDTPATDSSAIADTAQSELNSNQSALLETMLGTAPAEGTILRGVSFGDPVSKVKATETFEMFEEVADHLGYTMETPQLETIDVQYFINKDKKVESIRVDVYLNSADATKQLWNAGKAHFTEQYAAPKEEGKVVTWNKNAVRVNMEDVSSGKDYGLKFEFSPAGAAVLAKK</sequence>
<dbReference type="Proteomes" id="UP000256373">
    <property type="component" value="Unassembled WGS sequence"/>
</dbReference>
<accession>A0A3D8Y7R0</accession>
<gene>
    <name evidence="2" type="ORF">DSL64_19035</name>
</gene>
<feature type="signal peptide" evidence="1">
    <location>
        <begin position="1"/>
        <end position="22"/>
    </location>
</feature>
<name>A0A3D8Y7R0_9BACT</name>
<comment type="caution">
    <text evidence="2">The sequence shown here is derived from an EMBL/GenBank/DDBJ whole genome shotgun (WGS) entry which is preliminary data.</text>
</comment>
<evidence type="ECO:0000256" key="1">
    <source>
        <dbReference type="SAM" id="SignalP"/>
    </source>
</evidence>
<evidence type="ECO:0008006" key="4">
    <source>
        <dbReference type="Google" id="ProtNLM"/>
    </source>
</evidence>
<dbReference type="OrthoDB" id="958015at2"/>
<reference evidence="2 3" key="1">
    <citation type="submission" date="2018-07" db="EMBL/GenBank/DDBJ databases">
        <title>Dyadobacter roseus sp. nov., isolated from rose rhizosphere soil.</title>
        <authorList>
            <person name="Chen L."/>
        </authorList>
    </citation>
    <scope>NUCLEOTIDE SEQUENCE [LARGE SCALE GENOMIC DNA]</scope>
    <source>
        <strain evidence="2 3">RS19</strain>
    </source>
</reference>
<dbReference type="EMBL" id="QNUL01000017">
    <property type="protein sequence ID" value="REA59096.1"/>
    <property type="molecule type" value="Genomic_DNA"/>
</dbReference>
<dbReference type="AlphaFoldDB" id="A0A3D8Y7R0"/>
<proteinExistence type="predicted"/>
<keyword evidence="1" id="KW-0732">Signal</keyword>
<evidence type="ECO:0000313" key="3">
    <source>
        <dbReference type="Proteomes" id="UP000256373"/>
    </source>
</evidence>
<protein>
    <recommendedName>
        <fullName evidence="4">Lipoprotein</fullName>
    </recommendedName>
</protein>
<feature type="chain" id="PRO_5017657062" description="Lipoprotein" evidence="1">
    <location>
        <begin position="23"/>
        <end position="200"/>
    </location>
</feature>